<dbReference type="EMBL" id="CP109441">
    <property type="protein sequence ID" value="WUV49014.1"/>
    <property type="molecule type" value="Genomic_DNA"/>
</dbReference>
<feature type="compositionally biased region" description="Basic residues" evidence="1">
    <location>
        <begin position="58"/>
        <end position="68"/>
    </location>
</feature>
<evidence type="ECO:0000313" key="5">
    <source>
        <dbReference type="Proteomes" id="UP001432062"/>
    </source>
</evidence>
<name>A0ABZ1Z0I9_9NOCA</name>
<proteinExistence type="predicted"/>
<evidence type="ECO:0000256" key="2">
    <source>
        <dbReference type="SAM" id="Phobius"/>
    </source>
</evidence>
<gene>
    <name evidence="4" type="ORF">OG563_12930</name>
</gene>
<dbReference type="Pfam" id="PF26527">
    <property type="entry name" value="DUF8176"/>
    <property type="match status" value="1"/>
</dbReference>
<sequence>MVSSNTAESGGNTAAQSSPTPPAAIPRHVGTRGSRSVDPLWPGMLPPGPAPRVLPPTRPHRRKRRPPRRPWLVGSAAVFGTLAAVALVLVYTAEASNTRQSTATITDRVLGGGPNCEPTRTEQLVRGNGTGSTESGPDVILAFQYAYYVTRSGADARALTTADAAVSAVALIDAGIKSIPPGTQHCVMITPMPDGRFDVVITEFRLDATVRTYRQFVTVAPHEGITVITKITAPS</sequence>
<feature type="compositionally biased region" description="Polar residues" evidence="1">
    <location>
        <begin position="1"/>
        <end position="12"/>
    </location>
</feature>
<organism evidence="4 5">
    <name type="scientific">Nocardia vinacea</name>
    <dbReference type="NCBI Taxonomy" id="96468"/>
    <lineage>
        <taxon>Bacteria</taxon>
        <taxon>Bacillati</taxon>
        <taxon>Actinomycetota</taxon>
        <taxon>Actinomycetes</taxon>
        <taxon>Mycobacteriales</taxon>
        <taxon>Nocardiaceae</taxon>
        <taxon>Nocardia</taxon>
    </lineage>
</organism>
<feature type="transmembrane region" description="Helical" evidence="2">
    <location>
        <begin position="71"/>
        <end position="91"/>
    </location>
</feature>
<accession>A0ABZ1Z0I9</accession>
<feature type="region of interest" description="Disordered" evidence="1">
    <location>
        <begin position="108"/>
        <end position="132"/>
    </location>
</feature>
<protein>
    <recommendedName>
        <fullName evidence="3">DUF8176 domain-containing protein</fullName>
    </recommendedName>
</protein>
<dbReference type="Proteomes" id="UP001432062">
    <property type="component" value="Chromosome"/>
</dbReference>
<dbReference type="RefSeq" id="WP_327093804.1">
    <property type="nucleotide sequence ID" value="NZ_CP109149.1"/>
</dbReference>
<dbReference type="InterPro" id="IPR058489">
    <property type="entry name" value="DUF8176"/>
</dbReference>
<keyword evidence="5" id="KW-1185">Reference proteome</keyword>
<evidence type="ECO:0000256" key="1">
    <source>
        <dbReference type="SAM" id="MobiDB-lite"/>
    </source>
</evidence>
<feature type="region of interest" description="Disordered" evidence="1">
    <location>
        <begin position="1"/>
        <end position="68"/>
    </location>
</feature>
<feature type="compositionally biased region" description="Pro residues" evidence="1">
    <location>
        <begin position="44"/>
        <end position="57"/>
    </location>
</feature>
<keyword evidence="2" id="KW-1133">Transmembrane helix</keyword>
<keyword evidence="2" id="KW-0472">Membrane</keyword>
<reference evidence="4" key="1">
    <citation type="submission" date="2022-10" db="EMBL/GenBank/DDBJ databases">
        <title>The complete genomes of actinobacterial strains from the NBC collection.</title>
        <authorList>
            <person name="Joergensen T.S."/>
            <person name="Alvarez Arevalo M."/>
            <person name="Sterndorff E.B."/>
            <person name="Faurdal D."/>
            <person name="Vuksanovic O."/>
            <person name="Mourched A.-S."/>
            <person name="Charusanti P."/>
            <person name="Shaw S."/>
            <person name="Blin K."/>
            <person name="Weber T."/>
        </authorList>
    </citation>
    <scope>NUCLEOTIDE SEQUENCE</scope>
    <source>
        <strain evidence="4">NBC_01482</strain>
    </source>
</reference>
<evidence type="ECO:0000313" key="4">
    <source>
        <dbReference type="EMBL" id="WUV49014.1"/>
    </source>
</evidence>
<feature type="domain" description="DUF8176" evidence="3">
    <location>
        <begin position="114"/>
        <end position="232"/>
    </location>
</feature>
<keyword evidence="2" id="KW-0812">Transmembrane</keyword>
<evidence type="ECO:0000259" key="3">
    <source>
        <dbReference type="Pfam" id="PF26527"/>
    </source>
</evidence>